<organism evidence="6 7">
    <name type="scientific">Bacillus safensis</name>
    <dbReference type="NCBI Taxonomy" id="561879"/>
    <lineage>
        <taxon>Bacteria</taxon>
        <taxon>Bacillati</taxon>
        <taxon>Bacillota</taxon>
        <taxon>Bacilli</taxon>
        <taxon>Bacillales</taxon>
        <taxon>Bacillaceae</taxon>
        <taxon>Bacillus</taxon>
    </lineage>
</organism>
<dbReference type="PROSITE" id="PS00211">
    <property type="entry name" value="ABC_TRANSPORTER_1"/>
    <property type="match status" value="1"/>
</dbReference>
<dbReference type="GO" id="GO:0005524">
    <property type="term" value="F:ATP binding"/>
    <property type="evidence" value="ECO:0007669"/>
    <property type="project" value="UniProtKB-KW"/>
</dbReference>
<dbReference type="InterPro" id="IPR003593">
    <property type="entry name" value="AAA+_ATPase"/>
</dbReference>
<dbReference type="SMART" id="SM00382">
    <property type="entry name" value="AAA"/>
    <property type="match status" value="1"/>
</dbReference>
<comment type="similarity">
    <text evidence="1">Belongs to the ABC transporter superfamily.</text>
</comment>
<keyword evidence="2" id="KW-0813">Transport</keyword>
<sequence>MILKQRRRGNVTNVLELHNVSRHISGKKIVQDLSFSVRAGEVFGFLGPNGAGKTTTIRMMVGLSPITSGDILINGHSIQTSYQHAIQHVGAIIENPEMYNHLTARQNLVHFARMNGKVDEARIDELLELVSLQHVKHKRVRTFSLGMKQRLGIAQALIHRPKLLILDEPTNGLDPEGIRMIRDYLRRLAKEEGLAVIVSSHLMSEMELMCDRFAIIQTGKLIAIEDQRAETKQDDLVNYRMKVAAGELEEAQKLIDAFEEGVIVREEEQYLFFSMPEQKMPELIRHLSSASIHLYEIKIEKQTLEDKFLSLTGKKEADV</sequence>
<reference evidence="6 7" key="1">
    <citation type="submission" date="2016-05" db="EMBL/GenBank/DDBJ databases">
        <title>Complete Genome and Methylome Analysis of Psychrotrophic Bacterial Isolates from Antarctic Lake Untersee.</title>
        <authorList>
            <person name="Fomenkov A."/>
            <person name="Akimov V.N."/>
            <person name="Vasilyeva L.V."/>
            <person name="Andersen D."/>
            <person name="Vincze T."/>
            <person name="Roberts R.J."/>
        </authorList>
    </citation>
    <scope>NUCLEOTIDE SEQUENCE [LARGE SCALE GENOMIC DNA]</scope>
    <source>
        <strain evidence="6 7">U14-5</strain>
    </source>
</reference>
<keyword evidence="3" id="KW-0547">Nucleotide-binding</keyword>
<evidence type="ECO:0000256" key="4">
    <source>
        <dbReference type="ARBA" id="ARBA00022840"/>
    </source>
</evidence>
<gene>
    <name evidence="6" type="ORF">BSA145_01635</name>
</gene>
<feature type="domain" description="ABC transporter" evidence="5">
    <location>
        <begin position="15"/>
        <end position="243"/>
    </location>
</feature>
<evidence type="ECO:0000256" key="1">
    <source>
        <dbReference type="ARBA" id="ARBA00005417"/>
    </source>
</evidence>
<protein>
    <submittedName>
        <fullName evidence="6">Bacitracin ABC transporter ATP-binding protein</fullName>
    </submittedName>
</protein>
<dbReference type="InterPro" id="IPR027417">
    <property type="entry name" value="P-loop_NTPase"/>
</dbReference>
<dbReference type="SUPFAM" id="SSF52540">
    <property type="entry name" value="P-loop containing nucleoside triphosphate hydrolases"/>
    <property type="match status" value="1"/>
</dbReference>
<proteinExistence type="inferred from homology"/>
<dbReference type="InterPro" id="IPR017871">
    <property type="entry name" value="ABC_transporter-like_CS"/>
</dbReference>
<evidence type="ECO:0000256" key="2">
    <source>
        <dbReference type="ARBA" id="ARBA00022448"/>
    </source>
</evidence>
<dbReference type="AlphaFoldDB" id="A0A1L6ZE00"/>
<dbReference type="Pfam" id="PF00005">
    <property type="entry name" value="ABC_tran"/>
    <property type="match status" value="1"/>
</dbReference>
<dbReference type="Gene3D" id="3.40.50.300">
    <property type="entry name" value="P-loop containing nucleotide triphosphate hydrolases"/>
    <property type="match status" value="1"/>
</dbReference>
<dbReference type="EMBL" id="CP015607">
    <property type="protein sequence ID" value="APT44736.1"/>
    <property type="molecule type" value="Genomic_DNA"/>
</dbReference>
<dbReference type="PANTHER" id="PTHR43335:SF4">
    <property type="entry name" value="ABC TRANSPORTER, ATP-BINDING PROTEIN"/>
    <property type="match status" value="1"/>
</dbReference>
<dbReference type="PANTHER" id="PTHR43335">
    <property type="entry name" value="ABC TRANSPORTER, ATP-BINDING PROTEIN"/>
    <property type="match status" value="1"/>
</dbReference>
<dbReference type="InterPro" id="IPR003439">
    <property type="entry name" value="ABC_transporter-like_ATP-bd"/>
</dbReference>
<dbReference type="Proteomes" id="UP000185426">
    <property type="component" value="Chromosome"/>
</dbReference>
<dbReference type="GO" id="GO:0016887">
    <property type="term" value="F:ATP hydrolysis activity"/>
    <property type="evidence" value="ECO:0007669"/>
    <property type="project" value="InterPro"/>
</dbReference>
<evidence type="ECO:0000256" key="3">
    <source>
        <dbReference type="ARBA" id="ARBA00022741"/>
    </source>
</evidence>
<dbReference type="PROSITE" id="PS50893">
    <property type="entry name" value="ABC_TRANSPORTER_2"/>
    <property type="match status" value="1"/>
</dbReference>
<evidence type="ECO:0000259" key="5">
    <source>
        <dbReference type="PROSITE" id="PS50893"/>
    </source>
</evidence>
<accession>A0A1L6ZE00</accession>
<keyword evidence="4 6" id="KW-0067">ATP-binding</keyword>
<evidence type="ECO:0000313" key="7">
    <source>
        <dbReference type="Proteomes" id="UP000185426"/>
    </source>
</evidence>
<name>A0A1L6ZE00_BACIA</name>
<evidence type="ECO:0000313" key="6">
    <source>
        <dbReference type="EMBL" id="APT44736.1"/>
    </source>
</evidence>